<keyword evidence="8 10" id="KW-0496">Mitochondrion</keyword>
<evidence type="ECO:0000256" key="7">
    <source>
        <dbReference type="ARBA" id="ARBA00022989"/>
    </source>
</evidence>
<keyword evidence="6 10" id="KW-0809">Transit peptide</keyword>
<gene>
    <name evidence="11" type="ORF">BD324DRAFT_625353</name>
</gene>
<evidence type="ECO:0000256" key="3">
    <source>
        <dbReference type="ARBA" id="ARBA00010514"/>
    </source>
</evidence>
<evidence type="ECO:0000256" key="9">
    <source>
        <dbReference type="ARBA" id="ARBA00023136"/>
    </source>
</evidence>
<dbReference type="GO" id="GO:0005743">
    <property type="term" value="C:mitochondrial inner membrane"/>
    <property type="evidence" value="ECO:0007669"/>
    <property type="project" value="UniProtKB-SubCell"/>
</dbReference>
<keyword evidence="4" id="KW-0812">Transmembrane</keyword>
<protein>
    <recommendedName>
        <fullName evidence="10">Cytochrome c oxidase subunit 8, mitochondrial</fullName>
    </recommendedName>
    <alternativeName>
        <fullName evidence="10">Cytochrome c oxidase polypeptide VIII</fullName>
    </alternativeName>
</protein>
<dbReference type="Gene3D" id="4.10.49.10">
    <property type="entry name" value="Cytochrome c oxidase subunit VIIc"/>
    <property type="match status" value="1"/>
</dbReference>
<comment type="similarity">
    <text evidence="3 10">Belongs to the cytochrome c oxidase VIIc family.</text>
</comment>
<name>A0A1Y1UGR7_9TREE</name>
<dbReference type="Proteomes" id="UP000193218">
    <property type="component" value="Unassembled WGS sequence"/>
</dbReference>
<dbReference type="GO" id="GO:0045277">
    <property type="term" value="C:respiratory chain complex IV"/>
    <property type="evidence" value="ECO:0007669"/>
    <property type="project" value="UniProtKB-UniRule"/>
</dbReference>
<reference evidence="11 12" key="1">
    <citation type="submission" date="2017-03" db="EMBL/GenBank/DDBJ databases">
        <title>Widespread Adenine N6-methylation of Active Genes in Fungi.</title>
        <authorList>
            <consortium name="DOE Joint Genome Institute"/>
            <person name="Mondo S.J."/>
            <person name="Dannebaum R.O."/>
            <person name="Kuo R.C."/>
            <person name="Louie K.B."/>
            <person name="Bewick A.J."/>
            <person name="Labutti K."/>
            <person name="Haridas S."/>
            <person name="Kuo A."/>
            <person name="Salamov A."/>
            <person name="Ahrendt S.R."/>
            <person name="Lau R."/>
            <person name="Bowen B.P."/>
            <person name="Lipzen A."/>
            <person name="Sullivan W."/>
            <person name="Andreopoulos W.B."/>
            <person name="Clum A."/>
            <person name="Lindquist E."/>
            <person name="Daum C."/>
            <person name="Northen T.R."/>
            <person name="Ramamoorthy G."/>
            <person name="Schmitz R.J."/>
            <person name="Gryganskyi A."/>
            <person name="Culley D."/>
            <person name="Magnuson J."/>
            <person name="James T.Y."/>
            <person name="O'Malley M.A."/>
            <person name="Stajich J.E."/>
            <person name="Spatafora J.W."/>
            <person name="Visel A."/>
            <person name="Grigoriev I.V."/>
        </authorList>
    </citation>
    <scope>NUCLEOTIDE SEQUENCE [LARGE SCALE GENOMIC DNA]</scope>
    <source>
        <strain evidence="11 12">NRRL Y-17943</strain>
    </source>
</reference>
<dbReference type="OrthoDB" id="9974841at2759"/>
<comment type="function">
    <text evidence="10">Component of the cytochrome c oxidase, the last enzyme in the mitochondrial electron transport chain which drives oxidative phosphorylation. The respiratory chain contains 3 multisubunit complexes succinate dehydrogenase (complex II, CII), ubiquinol-cytochrome c oxidoreductase (cytochrome b-c1 complex, complex III, CIII) and cytochrome c oxidase (complex IV, CIV), that cooperate to transfer electrons derived from NADH and succinate to molecular oxygen, creating an electrochemical gradient over the inner membrane that drives transmembrane transport and the ATP synthase. Cytochrome c oxidase is the component of the respiratory chain that catalyzes the reduction of oxygen to water. Electrons originating from reduced cytochrome c in the intermembrane space (IMS) are transferred via the dinuclear copper A center (CU(A)) of subunit 2 and heme A of subunit 1 to the active site in subunit 1, a binuclear center (BNC) formed by heme A3 and copper B (CU(B)). The BNC reduces molecular oxygen to 2 water molecules using 4 electrons from cytochrome c in the IMS and 4 protons from the mitochondrial matrix.</text>
</comment>
<evidence type="ECO:0000313" key="11">
    <source>
        <dbReference type="EMBL" id="ORX37228.1"/>
    </source>
</evidence>
<keyword evidence="12" id="KW-1185">Reference proteome</keyword>
<comment type="pathway">
    <text evidence="2 10">Energy metabolism; oxidative phosphorylation.</text>
</comment>
<dbReference type="AlphaFoldDB" id="A0A1Y1UGR7"/>
<evidence type="ECO:0000256" key="1">
    <source>
        <dbReference type="ARBA" id="ARBA00004434"/>
    </source>
</evidence>
<dbReference type="InterPro" id="IPR036636">
    <property type="entry name" value="COX7C/Cox8_sf"/>
</dbReference>
<dbReference type="Pfam" id="PF02935">
    <property type="entry name" value="COX7C"/>
    <property type="match status" value="1"/>
</dbReference>
<comment type="subcellular location">
    <subcellularLocation>
        <location evidence="1 10">Mitochondrion inner membrane</location>
        <topology evidence="1 10">Single-pass membrane protein</topology>
    </subcellularLocation>
</comment>
<proteinExistence type="inferred from homology"/>
<dbReference type="PANTHER" id="PTHR13313:SF0">
    <property type="entry name" value="CYTOCHROME C OXIDASE SUBUNIT 7C, MITOCHONDRIAL"/>
    <property type="match status" value="1"/>
</dbReference>
<organism evidence="11 12">
    <name type="scientific">Kockovaella imperatae</name>
    <dbReference type="NCBI Taxonomy" id="4999"/>
    <lineage>
        <taxon>Eukaryota</taxon>
        <taxon>Fungi</taxon>
        <taxon>Dikarya</taxon>
        <taxon>Basidiomycota</taxon>
        <taxon>Agaricomycotina</taxon>
        <taxon>Tremellomycetes</taxon>
        <taxon>Tremellales</taxon>
        <taxon>Cuniculitremaceae</taxon>
        <taxon>Kockovaella</taxon>
    </lineage>
</organism>
<evidence type="ECO:0000256" key="6">
    <source>
        <dbReference type="ARBA" id="ARBA00022946"/>
    </source>
</evidence>
<dbReference type="STRING" id="4999.A0A1Y1UGR7"/>
<dbReference type="PANTHER" id="PTHR13313">
    <property type="entry name" value="CYTOCHROME C OXIDASE SUBUNIT VIIC"/>
    <property type="match status" value="1"/>
</dbReference>
<dbReference type="InParanoid" id="A0A1Y1UGR7"/>
<dbReference type="EMBL" id="NBSH01000006">
    <property type="protein sequence ID" value="ORX37228.1"/>
    <property type="molecule type" value="Genomic_DNA"/>
</dbReference>
<evidence type="ECO:0000256" key="5">
    <source>
        <dbReference type="ARBA" id="ARBA00022792"/>
    </source>
</evidence>
<accession>A0A1Y1UGR7</accession>
<evidence type="ECO:0000313" key="12">
    <source>
        <dbReference type="Proteomes" id="UP000193218"/>
    </source>
</evidence>
<dbReference type="GeneID" id="33557595"/>
<evidence type="ECO:0000256" key="4">
    <source>
        <dbReference type="ARBA" id="ARBA00022692"/>
    </source>
</evidence>
<keyword evidence="9" id="KW-0472">Membrane</keyword>
<comment type="subunit">
    <text evidence="10">Component of the cytochrome c oxidase (complex IV, CIV), a multisubunit enzyme composed of a catalytic core of 3 subunits and several supernumerary subunits. The complex exists as a monomer or a dimer and forms supercomplexes (SCs) in the inner mitochondrial membrane with ubiquinol-cytochrome c oxidoreductase (cytochrome b-c1 complex, complex III, CIII).</text>
</comment>
<sequence length="74" mass="8219">MSMLARTALRAPRQLVVRQQVRGLHFENELGKTIPTNTDNKVWTAMKIAMFAATGFGLPFYAVHHHLKKAAAGT</sequence>
<comment type="caution">
    <text evidence="11">The sequence shown here is derived from an EMBL/GenBank/DDBJ whole genome shotgun (WGS) entry which is preliminary data.</text>
</comment>
<dbReference type="GO" id="GO:0006123">
    <property type="term" value="P:mitochondrial electron transport, cytochrome c to oxygen"/>
    <property type="evidence" value="ECO:0007669"/>
    <property type="project" value="UniProtKB-UniRule"/>
</dbReference>
<dbReference type="SUPFAM" id="SSF81427">
    <property type="entry name" value="Mitochondrial cytochrome c oxidase subunit VIIc (aka VIIIa)"/>
    <property type="match status" value="1"/>
</dbReference>
<evidence type="ECO:0000256" key="8">
    <source>
        <dbReference type="ARBA" id="ARBA00023128"/>
    </source>
</evidence>
<dbReference type="InterPro" id="IPR004202">
    <property type="entry name" value="COX7C/Cox8"/>
</dbReference>
<keyword evidence="7" id="KW-1133">Transmembrane helix</keyword>
<dbReference type="UniPathway" id="UPA00705"/>
<evidence type="ECO:0000256" key="10">
    <source>
        <dbReference type="RuleBase" id="RU368123"/>
    </source>
</evidence>
<evidence type="ECO:0000256" key="2">
    <source>
        <dbReference type="ARBA" id="ARBA00004673"/>
    </source>
</evidence>
<keyword evidence="5 10" id="KW-0999">Mitochondrion inner membrane</keyword>
<dbReference type="RefSeq" id="XP_021871266.1">
    <property type="nucleotide sequence ID" value="XM_022015786.1"/>
</dbReference>